<dbReference type="GO" id="GO:0030288">
    <property type="term" value="C:outer membrane-bounded periplasmic space"/>
    <property type="evidence" value="ECO:0007669"/>
    <property type="project" value="TreeGrafter"/>
</dbReference>
<feature type="domain" description="MurNAc-LAA" evidence="2">
    <location>
        <begin position="114"/>
        <end position="233"/>
    </location>
</feature>
<comment type="caution">
    <text evidence="3">The sequence shown here is derived from an EMBL/GenBank/DDBJ whole genome shotgun (WGS) entry which is preliminary data.</text>
</comment>
<proteinExistence type="predicted"/>
<reference evidence="3" key="1">
    <citation type="submission" date="2020-08" db="EMBL/GenBank/DDBJ databases">
        <title>Genome public.</title>
        <authorList>
            <person name="Liu C."/>
            <person name="Sun Q."/>
        </authorList>
    </citation>
    <scope>NUCLEOTIDE SEQUENCE</scope>
    <source>
        <strain evidence="3">BX12</strain>
    </source>
</reference>
<dbReference type="Pfam" id="PF01520">
    <property type="entry name" value="Amidase_3"/>
    <property type="match status" value="1"/>
</dbReference>
<dbReference type="PANTHER" id="PTHR30404:SF0">
    <property type="entry name" value="N-ACETYLMURAMOYL-L-ALANINE AMIDASE AMIC"/>
    <property type="match status" value="1"/>
</dbReference>
<keyword evidence="1" id="KW-0378">Hydrolase</keyword>
<dbReference type="SMART" id="SM00646">
    <property type="entry name" value="Ami_3"/>
    <property type="match status" value="1"/>
</dbReference>
<dbReference type="SUPFAM" id="SSF53187">
    <property type="entry name" value="Zn-dependent exopeptidases"/>
    <property type="match status" value="1"/>
</dbReference>
<dbReference type="RefSeq" id="WP_187303918.1">
    <property type="nucleotide sequence ID" value="NZ_JACRYT010000019.1"/>
</dbReference>
<gene>
    <name evidence="3" type="ORF">H9L42_13415</name>
</gene>
<dbReference type="GO" id="GO:0009253">
    <property type="term" value="P:peptidoglycan catabolic process"/>
    <property type="evidence" value="ECO:0007669"/>
    <property type="project" value="InterPro"/>
</dbReference>
<keyword evidence="4" id="KW-1185">Reference proteome</keyword>
<protein>
    <submittedName>
        <fullName evidence="3">N-acetylmuramoyl-L-alanine amidase</fullName>
    </submittedName>
</protein>
<dbReference type="InterPro" id="IPR050695">
    <property type="entry name" value="N-acetylmuramoyl_amidase_3"/>
</dbReference>
<organism evidence="3 4">
    <name type="scientific">Zhenpiania hominis</name>
    <dbReference type="NCBI Taxonomy" id="2763644"/>
    <lineage>
        <taxon>Bacteria</taxon>
        <taxon>Bacillati</taxon>
        <taxon>Bacillota</taxon>
        <taxon>Clostridia</taxon>
        <taxon>Peptostreptococcales</taxon>
        <taxon>Anaerovoracaceae</taxon>
        <taxon>Zhenpiania</taxon>
    </lineage>
</organism>
<dbReference type="CDD" id="cd02696">
    <property type="entry name" value="MurNAc-LAA"/>
    <property type="match status" value="1"/>
</dbReference>
<dbReference type="EMBL" id="JACRYT010000019">
    <property type="protein sequence ID" value="MBC6680823.1"/>
    <property type="molecule type" value="Genomic_DNA"/>
</dbReference>
<accession>A0A923NKK9</accession>
<dbReference type="Proteomes" id="UP000602647">
    <property type="component" value="Unassembled WGS sequence"/>
</dbReference>
<dbReference type="InterPro" id="IPR002508">
    <property type="entry name" value="MurNAc-LAA_cat"/>
</dbReference>
<dbReference type="Gene3D" id="3.40.630.40">
    <property type="entry name" value="Zn-dependent exopeptidases"/>
    <property type="match status" value="1"/>
</dbReference>
<evidence type="ECO:0000313" key="3">
    <source>
        <dbReference type="EMBL" id="MBC6680823.1"/>
    </source>
</evidence>
<evidence type="ECO:0000256" key="1">
    <source>
        <dbReference type="ARBA" id="ARBA00022801"/>
    </source>
</evidence>
<dbReference type="PANTHER" id="PTHR30404">
    <property type="entry name" value="N-ACETYLMURAMOYL-L-ALANINE AMIDASE"/>
    <property type="match status" value="1"/>
</dbReference>
<evidence type="ECO:0000313" key="4">
    <source>
        <dbReference type="Proteomes" id="UP000602647"/>
    </source>
</evidence>
<name>A0A923NKK9_9FIRM</name>
<sequence length="252" mass="27236">MKKQLIGTGICLAILVAAGFFFLQRGGLAAGVQGVLSGEVLLIDAGHGGIDGGAESGRGVCEKSINLAIAQEVKTLAQQAGWQVVMTRETDEGLYKENGGTIRSKKTQDLKARRDMIQNMRPEAAVSIHLNSFREDPSVKGAQAFYPDSGGEEEVLSESRRLAECLQKKVSSAAADDGHRTALGKSDVFLFREVTCPISIIECGFLSNPEEAELLRSSEYQRKIAEAIFEGIMEFSGKEPRKNIKLIDSGQD</sequence>
<dbReference type="AlphaFoldDB" id="A0A923NKK9"/>
<dbReference type="GO" id="GO:0008745">
    <property type="term" value="F:N-acetylmuramoyl-L-alanine amidase activity"/>
    <property type="evidence" value="ECO:0007669"/>
    <property type="project" value="InterPro"/>
</dbReference>
<evidence type="ECO:0000259" key="2">
    <source>
        <dbReference type="SMART" id="SM00646"/>
    </source>
</evidence>